<dbReference type="AlphaFoldDB" id="G2XYX0"/>
<accession>G2XYX0</accession>
<evidence type="ECO:0000313" key="2">
    <source>
        <dbReference type="Proteomes" id="UP000008177"/>
    </source>
</evidence>
<dbReference type="EMBL" id="FQ790278">
    <property type="protein sequence ID" value="CCD45657.1"/>
    <property type="molecule type" value="Genomic_DNA"/>
</dbReference>
<proteinExistence type="predicted"/>
<dbReference type="InParanoid" id="G2XYX0"/>
<reference evidence="2" key="1">
    <citation type="journal article" date="2011" name="PLoS Genet.">
        <title>Genomic analysis of the necrotrophic fungal pathogens Sclerotinia sclerotiorum and Botrytis cinerea.</title>
        <authorList>
            <person name="Amselem J."/>
            <person name="Cuomo C.A."/>
            <person name="van Kan J.A."/>
            <person name="Viaud M."/>
            <person name="Benito E.P."/>
            <person name="Couloux A."/>
            <person name="Coutinho P.M."/>
            <person name="de Vries R.P."/>
            <person name="Dyer P.S."/>
            <person name="Fillinger S."/>
            <person name="Fournier E."/>
            <person name="Gout L."/>
            <person name="Hahn M."/>
            <person name="Kohn L."/>
            <person name="Lapalu N."/>
            <person name="Plummer K.M."/>
            <person name="Pradier J.M."/>
            <person name="Quevillon E."/>
            <person name="Sharon A."/>
            <person name="Simon A."/>
            <person name="ten Have A."/>
            <person name="Tudzynski B."/>
            <person name="Tudzynski P."/>
            <person name="Wincker P."/>
            <person name="Andrew M."/>
            <person name="Anthouard V."/>
            <person name="Beever R.E."/>
            <person name="Beffa R."/>
            <person name="Benoit I."/>
            <person name="Bouzid O."/>
            <person name="Brault B."/>
            <person name="Chen Z."/>
            <person name="Choquer M."/>
            <person name="Collemare J."/>
            <person name="Cotton P."/>
            <person name="Danchin E.G."/>
            <person name="Da Silva C."/>
            <person name="Gautier A."/>
            <person name="Giraud C."/>
            <person name="Giraud T."/>
            <person name="Gonzalez C."/>
            <person name="Grossetete S."/>
            <person name="Guldener U."/>
            <person name="Henrissat B."/>
            <person name="Howlett B.J."/>
            <person name="Kodira C."/>
            <person name="Kretschmer M."/>
            <person name="Lappartient A."/>
            <person name="Leroch M."/>
            <person name="Levis C."/>
            <person name="Mauceli E."/>
            <person name="Neuveglise C."/>
            <person name="Oeser B."/>
            <person name="Pearson M."/>
            <person name="Poulain J."/>
            <person name="Poussereau N."/>
            <person name="Quesneville H."/>
            <person name="Rascle C."/>
            <person name="Schumacher J."/>
            <person name="Segurens B."/>
            <person name="Sexton A."/>
            <person name="Silva E."/>
            <person name="Sirven C."/>
            <person name="Soanes D.M."/>
            <person name="Talbot N.J."/>
            <person name="Templeton M."/>
            <person name="Yandava C."/>
            <person name="Yarden O."/>
            <person name="Zeng Q."/>
            <person name="Rollins J.A."/>
            <person name="Lebrun M.H."/>
            <person name="Dickman M."/>
        </authorList>
    </citation>
    <scope>NUCLEOTIDE SEQUENCE [LARGE SCALE GENOMIC DNA]</scope>
    <source>
        <strain evidence="2">T4</strain>
    </source>
</reference>
<dbReference type="Proteomes" id="UP000008177">
    <property type="component" value="Unplaced contigs"/>
</dbReference>
<organism evidence="1 2">
    <name type="scientific">Botryotinia fuckeliana (strain T4)</name>
    <name type="common">Noble rot fungus</name>
    <name type="synonym">Botrytis cinerea</name>
    <dbReference type="NCBI Taxonomy" id="999810"/>
    <lineage>
        <taxon>Eukaryota</taxon>
        <taxon>Fungi</taxon>
        <taxon>Dikarya</taxon>
        <taxon>Ascomycota</taxon>
        <taxon>Pezizomycotina</taxon>
        <taxon>Leotiomycetes</taxon>
        <taxon>Helotiales</taxon>
        <taxon>Sclerotiniaceae</taxon>
        <taxon>Botrytis</taxon>
    </lineage>
</organism>
<dbReference type="HOGENOM" id="CLU_2209606_0_0_1"/>
<evidence type="ECO:0000313" key="1">
    <source>
        <dbReference type="EMBL" id="CCD45657.1"/>
    </source>
</evidence>
<gene>
    <name evidence="1" type="ORF">BofuT4_P046750.1</name>
</gene>
<name>G2XYX0_BOTF4</name>
<sequence length="107" mass="11619">MGTSTSNPRRIWVTVTYVGLACRIANMRAKLSGPFSWMVKLLCNSEIDAHPNCTLKLFCVTQFGWLDCEESGIVGGCAISRLAVRTTSVIGASMSPGKSQTPNDYWG</sequence>
<protein>
    <submittedName>
        <fullName evidence="1">Uncharacterized protein</fullName>
    </submittedName>
</protein>